<sequence>MSRCGEDTMSGPDGTRRGIKTQLNKIVLIPAITFLVLFVVLSVATVTQALVLRAAAAKSEEGSRLYAALVELQAERELALQYLADPSPEVLGLLRTQQAGTDEALAEIRLTEDDLAEADFRSALNQRETLRKDIAARRINRSEAHRGYSAIIAAGIDHYAIHSRKFGDGEAVATGGAFVQTMRTQETFAQADALIAGAQVAGELTEAERIMFSGLINELERRLNELRWALSEPAARYYAALAESTEWESMVASAGQIANWRPTEDPVFGGWSETLPTAVAVWDTDAVRVNETLVAMTEAQAQVTIETTQDASAQVFSTAIGGSILALFAGALAYGIASKTATRLTGRLSQLRQDTLDLARNELPDIVRRLEQGEEVDLQTQPRRLDYGNDEIGQVADAFNTAQRTAVAAAARQVEIRSGANRVFLALAYRDQSLLQRQLRLIDQIERQEEDPDLMDRLFQLDHLATRGRRNAENLIILAGGQPGRRWRSPIPLIDVLRSAVSETEDYARITVLPTPDVALLGQGVADVIHLFAELVENAARYSPPHTRVEVYSERVSKGVAVEVRDQGLGMSEESLAEANNLLAHPPEFDVVALGENVRLGLFVVARLAARHNIQVRLRSGPDGGTQAIVLIPDTLVVETPPDDLDLGPYEAERDNRSSASRTAPPAPPAVPAAPPVPEPASPAGTVSRDPNDPRPPLPKRQRQTHLAAPLRDAGAPDPSATQPAATPRRSSEEARRMMEAFHRGTRKGRESRATRSPESVTE</sequence>
<keyword evidence="3" id="KW-0597">Phosphoprotein</keyword>
<dbReference type="HOGENOM" id="CLU_002554_2_1_11"/>
<dbReference type="InterPro" id="IPR013587">
    <property type="entry name" value="Nitrate/nitrite_sensing"/>
</dbReference>
<protein>
    <recommendedName>
        <fullName evidence="2">histidine kinase</fullName>
        <ecNumber evidence="2">2.7.13.3</ecNumber>
    </recommendedName>
</protein>
<dbReference type="EMBL" id="CP000088">
    <property type="protein sequence ID" value="AAZ56083.1"/>
    <property type="molecule type" value="Genomic_DNA"/>
</dbReference>
<dbReference type="Gene3D" id="6.10.340.10">
    <property type="match status" value="1"/>
</dbReference>
<feature type="compositionally biased region" description="Basic and acidic residues" evidence="8">
    <location>
        <begin position="730"/>
        <end position="756"/>
    </location>
</feature>
<dbReference type="KEGG" id="tfu:Tfu_2050"/>
<feature type="domain" description="Histidine kinase" evidence="10">
    <location>
        <begin position="528"/>
        <end position="636"/>
    </location>
</feature>
<dbReference type="PROSITE" id="PS50109">
    <property type="entry name" value="HIS_KIN"/>
    <property type="match status" value="1"/>
</dbReference>
<evidence type="ECO:0000256" key="5">
    <source>
        <dbReference type="ARBA" id="ARBA00022692"/>
    </source>
</evidence>
<keyword evidence="7 9" id="KW-1133">Transmembrane helix</keyword>
<evidence type="ECO:0000256" key="6">
    <source>
        <dbReference type="ARBA" id="ARBA00022777"/>
    </source>
</evidence>
<evidence type="ECO:0000256" key="4">
    <source>
        <dbReference type="ARBA" id="ARBA00022679"/>
    </source>
</evidence>
<dbReference type="Pfam" id="PF08376">
    <property type="entry name" value="NIT"/>
    <property type="match status" value="1"/>
</dbReference>
<keyword evidence="11" id="KW-0547">Nucleotide-binding</keyword>
<dbReference type="EC" id="2.7.13.3" evidence="2"/>
<dbReference type="InterPro" id="IPR050428">
    <property type="entry name" value="TCS_sensor_his_kinase"/>
</dbReference>
<evidence type="ECO:0000256" key="2">
    <source>
        <dbReference type="ARBA" id="ARBA00012438"/>
    </source>
</evidence>
<dbReference type="GO" id="GO:0000160">
    <property type="term" value="P:phosphorelay signal transduction system"/>
    <property type="evidence" value="ECO:0007669"/>
    <property type="project" value="TreeGrafter"/>
</dbReference>
<evidence type="ECO:0000256" key="1">
    <source>
        <dbReference type="ARBA" id="ARBA00000085"/>
    </source>
</evidence>
<comment type="catalytic activity">
    <reaction evidence="1">
        <text>ATP + protein L-histidine = ADP + protein N-phospho-L-histidine.</text>
        <dbReference type="EC" id="2.7.13.3"/>
    </reaction>
</comment>
<reference evidence="11" key="1">
    <citation type="submission" date="2005-07" db="EMBL/GenBank/DDBJ databases">
        <title>Complete sequence of Thermobifida fusca YX.</title>
        <authorList>
            <consortium name="US DOE Joint Genome Institute"/>
            <person name="Copeland A."/>
            <person name="Lucas S."/>
            <person name="Lapidus A."/>
            <person name="Barry K."/>
            <person name="Detter J.C."/>
            <person name="Glavina T."/>
            <person name="Hammon N."/>
            <person name="Israni S."/>
            <person name="Pitluck S."/>
            <person name="Di Bartolo G."/>
            <person name="Chain P."/>
            <person name="Schmutz J."/>
            <person name="Larimer F."/>
            <person name="Land M."/>
            <person name="Lykidis A."/>
            <person name="Richardson P."/>
        </authorList>
    </citation>
    <scope>NUCLEOTIDE SEQUENCE</scope>
    <source>
        <strain evidence="11">YX</strain>
    </source>
</reference>
<dbReference type="PANTHER" id="PTHR45436:SF5">
    <property type="entry name" value="SENSOR HISTIDINE KINASE TRCS"/>
    <property type="match status" value="1"/>
</dbReference>
<dbReference type="InterPro" id="IPR036890">
    <property type="entry name" value="HATPase_C_sf"/>
</dbReference>
<keyword evidence="6" id="KW-0418">Kinase</keyword>
<evidence type="ECO:0000256" key="8">
    <source>
        <dbReference type="SAM" id="MobiDB-lite"/>
    </source>
</evidence>
<dbReference type="SUPFAM" id="SSF55874">
    <property type="entry name" value="ATPase domain of HSP90 chaperone/DNA topoisomerase II/histidine kinase"/>
    <property type="match status" value="1"/>
</dbReference>
<dbReference type="InterPro" id="IPR005467">
    <property type="entry name" value="His_kinase_dom"/>
</dbReference>
<feature type="transmembrane region" description="Helical" evidence="9">
    <location>
        <begin position="26"/>
        <end position="51"/>
    </location>
</feature>
<dbReference type="GO" id="GO:0005524">
    <property type="term" value="F:ATP binding"/>
    <property type="evidence" value="ECO:0007669"/>
    <property type="project" value="UniProtKB-KW"/>
</dbReference>
<feature type="compositionally biased region" description="Pro residues" evidence="8">
    <location>
        <begin position="665"/>
        <end position="681"/>
    </location>
</feature>
<keyword evidence="4" id="KW-0808">Transferase</keyword>
<dbReference type="eggNOG" id="COG2205">
    <property type="taxonomic scope" value="Bacteria"/>
</dbReference>
<evidence type="ECO:0000259" key="10">
    <source>
        <dbReference type="PROSITE" id="PS50109"/>
    </source>
</evidence>
<organism evidence="11">
    <name type="scientific">Thermobifida fusca (strain YX)</name>
    <dbReference type="NCBI Taxonomy" id="269800"/>
    <lineage>
        <taxon>Bacteria</taxon>
        <taxon>Bacillati</taxon>
        <taxon>Actinomycetota</taxon>
        <taxon>Actinomycetes</taxon>
        <taxon>Streptosporangiales</taxon>
        <taxon>Nocardiopsidaceae</taxon>
        <taxon>Thermobifida</taxon>
    </lineage>
</organism>
<evidence type="ECO:0000256" key="7">
    <source>
        <dbReference type="ARBA" id="ARBA00022989"/>
    </source>
</evidence>
<dbReference type="PANTHER" id="PTHR45436">
    <property type="entry name" value="SENSOR HISTIDINE KINASE YKOH"/>
    <property type="match status" value="1"/>
</dbReference>
<dbReference type="AlphaFoldDB" id="Q47N86"/>
<dbReference type="SMART" id="SM00387">
    <property type="entry name" value="HATPase_c"/>
    <property type="match status" value="1"/>
</dbReference>
<dbReference type="GO" id="GO:0004673">
    <property type="term" value="F:protein histidine kinase activity"/>
    <property type="evidence" value="ECO:0007669"/>
    <property type="project" value="UniProtKB-EC"/>
</dbReference>
<name>Q47N86_THEFY</name>
<accession>Q47N86</accession>
<proteinExistence type="predicted"/>
<dbReference type="InterPro" id="IPR003594">
    <property type="entry name" value="HATPase_dom"/>
</dbReference>
<gene>
    <name evidence="11" type="ordered locus">Tfu_2050</name>
</gene>
<dbReference type="GO" id="GO:0005886">
    <property type="term" value="C:plasma membrane"/>
    <property type="evidence" value="ECO:0007669"/>
    <property type="project" value="TreeGrafter"/>
</dbReference>
<feature type="region of interest" description="Disordered" evidence="8">
    <location>
        <begin position="640"/>
        <end position="763"/>
    </location>
</feature>
<evidence type="ECO:0000256" key="9">
    <source>
        <dbReference type="SAM" id="Phobius"/>
    </source>
</evidence>
<keyword evidence="9" id="KW-0472">Membrane</keyword>
<keyword evidence="11" id="KW-0067">ATP-binding</keyword>
<evidence type="ECO:0000256" key="3">
    <source>
        <dbReference type="ARBA" id="ARBA00022553"/>
    </source>
</evidence>
<dbReference type="Gene3D" id="3.30.565.10">
    <property type="entry name" value="Histidine kinase-like ATPase, C-terminal domain"/>
    <property type="match status" value="1"/>
</dbReference>
<dbReference type="STRING" id="269800.Tfu_2050"/>
<keyword evidence="5 9" id="KW-0812">Transmembrane</keyword>
<evidence type="ECO:0000313" key="11">
    <source>
        <dbReference type="EMBL" id="AAZ56083.1"/>
    </source>
</evidence>
<dbReference type="Pfam" id="PF02518">
    <property type="entry name" value="HATPase_c"/>
    <property type="match status" value="1"/>
</dbReference>